<reference evidence="3" key="1">
    <citation type="submission" date="2016-04" db="EMBL/GenBank/DDBJ databases">
        <title>Cephalotus genome sequencing.</title>
        <authorList>
            <person name="Fukushima K."/>
            <person name="Hasebe M."/>
            <person name="Fang X."/>
        </authorList>
    </citation>
    <scope>NUCLEOTIDE SEQUENCE [LARGE SCALE GENOMIC DNA]</scope>
    <source>
        <strain evidence="3">cv. St1</strain>
    </source>
</reference>
<dbReference type="EMBL" id="BDDD01000348">
    <property type="protein sequence ID" value="GAV64484.1"/>
    <property type="molecule type" value="Genomic_DNA"/>
</dbReference>
<feature type="region of interest" description="Disordered" evidence="1">
    <location>
        <begin position="60"/>
        <end position="90"/>
    </location>
</feature>
<dbReference type="PANTHER" id="PTHR35461:SF1">
    <property type="entry name" value="LOW PROTEIN: ATP-DEPENDENT RNA HELICASE-LIKE PROTEIN"/>
    <property type="match status" value="1"/>
</dbReference>
<dbReference type="AlphaFoldDB" id="A0A1Q3B9F3"/>
<dbReference type="PANTHER" id="PTHR35461">
    <property type="entry name" value="BNAANNG14610D PROTEIN"/>
    <property type="match status" value="1"/>
</dbReference>
<feature type="compositionally biased region" description="Basic residues" evidence="1">
    <location>
        <begin position="113"/>
        <end position="124"/>
    </location>
</feature>
<evidence type="ECO:0000256" key="1">
    <source>
        <dbReference type="SAM" id="MobiDB-lite"/>
    </source>
</evidence>
<gene>
    <name evidence="2" type="ORF">CFOL_v3_08002</name>
</gene>
<dbReference type="STRING" id="3775.A0A1Q3B9F3"/>
<feature type="region of interest" description="Disordered" evidence="1">
    <location>
        <begin position="102"/>
        <end position="136"/>
    </location>
</feature>
<dbReference type="OrthoDB" id="1928787at2759"/>
<feature type="compositionally biased region" description="Basic and acidic residues" evidence="1">
    <location>
        <begin position="60"/>
        <end position="72"/>
    </location>
</feature>
<dbReference type="Proteomes" id="UP000187406">
    <property type="component" value="Unassembled WGS sequence"/>
</dbReference>
<organism evidence="2 3">
    <name type="scientific">Cephalotus follicularis</name>
    <name type="common">Albany pitcher plant</name>
    <dbReference type="NCBI Taxonomy" id="3775"/>
    <lineage>
        <taxon>Eukaryota</taxon>
        <taxon>Viridiplantae</taxon>
        <taxon>Streptophyta</taxon>
        <taxon>Embryophyta</taxon>
        <taxon>Tracheophyta</taxon>
        <taxon>Spermatophyta</taxon>
        <taxon>Magnoliopsida</taxon>
        <taxon>eudicotyledons</taxon>
        <taxon>Gunneridae</taxon>
        <taxon>Pentapetalae</taxon>
        <taxon>rosids</taxon>
        <taxon>fabids</taxon>
        <taxon>Oxalidales</taxon>
        <taxon>Cephalotaceae</taxon>
        <taxon>Cephalotus</taxon>
    </lineage>
</organism>
<protein>
    <submittedName>
        <fullName evidence="2">Uncharacterized protein</fullName>
    </submittedName>
</protein>
<dbReference type="FunCoup" id="A0A1Q3B9F3">
    <property type="interactions" value="11"/>
</dbReference>
<evidence type="ECO:0000313" key="2">
    <source>
        <dbReference type="EMBL" id="GAV64484.1"/>
    </source>
</evidence>
<sequence length="214" mass="24679">MQLRESTQNTKSFFQKTIKNLKSFIIGGYQKLPQPPLLNPFCCTSGKHHQTDQFYTTLYNERDSDSEREKSKRNNSVVITSKEPMQEEDACSGSFKKLAKQFPVKNKQEGRRKEGKHTKSHHIGKREEQSSKRMNGVGGQALAQKMKDLEMMDVSDVDHELDIEEALHYYSRLKSPVYLDLVDKFFTDLYSDFSVPQASVSKNNSKRRSGSMRL</sequence>
<evidence type="ECO:0000313" key="3">
    <source>
        <dbReference type="Proteomes" id="UP000187406"/>
    </source>
</evidence>
<proteinExistence type="predicted"/>
<accession>A0A1Q3B9F3</accession>
<name>A0A1Q3B9F3_CEPFO</name>
<dbReference type="InParanoid" id="A0A1Q3B9F3"/>
<keyword evidence="3" id="KW-1185">Reference proteome</keyword>
<comment type="caution">
    <text evidence="2">The sequence shown here is derived from an EMBL/GenBank/DDBJ whole genome shotgun (WGS) entry which is preliminary data.</text>
</comment>